<dbReference type="PANTHER" id="PTHR41287:SF1">
    <property type="entry name" value="PROTEIN YMFN"/>
    <property type="match status" value="1"/>
</dbReference>
<evidence type="ECO:0000259" key="2">
    <source>
        <dbReference type="Pfam" id="PF20441"/>
    </source>
</evidence>
<dbReference type="InterPro" id="IPR027417">
    <property type="entry name" value="P-loop_NTPase"/>
</dbReference>
<dbReference type="InterPro" id="IPR005021">
    <property type="entry name" value="Terminase_largesu-like"/>
</dbReference>
<dbReference type="Gene3D" id="3.40.50.300">
    <property type="entry name" value="P-loop containing nucleotide triphosphate hydrolases"/>
    <property type="match status" value="1"/>
</dbReference>
<evidence type="ECO:0000313" key="3">
    <source>
        <dbReference type="EMBL" id="MDP4544099.1"/>
    </source>
</evidence>
<dbReference type="EMBL" id="JAVAJI010000003">
    <property type="protein sequence ID" value="MDP4544099.1"/>
    <property type="molecule type" value="Genomic_DNA"/>
</dbReference>
<name>A0ABT9HEA3_9GAMM</name>
<reference evidence="3 4" key="1">
    <citation type="submission" date="2023-08" db="EMBL/GenBank/DDBJ databases">
        <authorList>
            <person name="Kumar R."/>
        </authorList>
    </citation>
    <scope>NUCLEOTIDE SEQUENCE [LARGE SCALE GENOMIC DNA]</scope>
    <source>
        <strain evidence="3 4">LUR13</strain>
    </source>
</reference>
<accession>A0ABT9HEA3</accession>
<dbReference type="InterPro" id="IPR046461">
    <property type="entry name" value="TerL_ATPase"/>
</dbReference>
<comment type="caution">
    <text evidence="3">The sequence shown here is derived from an EMBL/GenBank/DDBJ whole genome shotgun (WGS) entry which is preliminary data.</text>
</comment>
<evidence type="ECO:0000313" key="4">
    <source>
        <dbReference type="Proteomes" id="UP001228171"/>
    </source>
</evidence>
<dbReference type="RefSeq" id="WP_192518817.1">
    <property type="nucleotide sequence ID" value="NZ_JAVAJI010000003.1"/>
</dbReference>
<gene>
    <name evidence="3" type="ORF">Q8P09_03275</name>
</gene>
<dbReference type="Pfam" id="PF03354">
    <property type="entry name" value="TerL_ATPase"/>
    <property type="match status" value="1"/>
</dbReference>
<feature type="domain" description="Terminase large subunit-like ATPase" evidence="1">
    <location>
        <begin position="63"/>
        <end position="239"/>
    </location>
</feature>
<sequence length="572" mass="63265">MITKWTTALPDWEKRIVQKKSLLPCAPLNQEVADIALRVFNSLILVDVIGKPTLGEASLKWSSDFVASIFGAYDPETGIRMITEFMLLIAKKNAKSTLAAGIMMTALILNERHSADLVIIAPTKEVASNSFNPARDMIAADPELSAMFNVSEHTRTITHLGTNAKLKVIAAESEALAGIKASYILVDELWLFGKRANAGSMLREATGGLASRPEGFVIYLTTMPDEPPTGAMKQKLDYARGVRDGKIDDPQFLALLYEFPQKYLDDELYLKQENWYITNPNMNASVNEKYIEREFKKAADEGKEELQDFTAKHLNVQIGVSMRANRWAASEFWEKAAAPTPFTLEQLIEASEIITMGIDGGGLDDLLGMAVIGRLPTVIREYEDKVSKQKIQVKPWWVWTRAWCHEIALERRKSISDTLRDFEKQGDLSIVKNIGDETDELANIAKQVFDSGKLNKIGLDPLGIGALIDELVMIGIPSEMLIGVTQGFKMSGYIKTAENKIARKDMLHASQNIMAWAVGNCRTVVRGSGTMLSKAESGTAKIDPVIGMLNAVALMSENPEVPKSDVPTMFFV</sequence>
<dbReference type="Proteomes" id="UP001228171">
    <property type="component" value="Unassembled WGS sequence"/>
</dbReference>
<feature type="domain" description="Terminase large subunit-like endonuclease" evidence="2">
    <location>
        <begin position="454"/>
        <end position="554"/>
    </location>
</feature>
<evidence type="ECO:0000259" key="1">
    <source>
        <dbReference type="Pfam" id="PF03354"/>
    </source>
</evidence>
<dbReference type="InterPro" id="IPR046462">
    <property type="entry name" value="TerL_nuclease"/>
</dbReference>
<dbReference type="PANTHER" id="PTHR41287">
    <property type="match status" value="1"/>
</dbReference>
<keyword evidence="4" id="KW-1185">Reference proteome</keyword>
<protein>
    <submittedName>
        <fullName evidence="3">Terminase large subunit</fullName>
    </submittedName>
</protein>
<dbReference type="Pfam" id="PF20441">
    <property type="entry name" value="TerL_nuclease"/>
    <property type="match status" value="1"/>
</dbReference>
<organism evidence="3 4">
    <name type="scientific">Psychrobacter faecalis</name>
    <dbReference type="NCBI Taxonomy" id="180588"/>
    <lineage>
        <taxon>Bacteria</taxon>
        <taxon>Pseudomonadati</taxon>
        <taxon>Pseudomonadota</taxon>
        <taxon>Gammaproteobacteria</taxon>
        <taxon>Moraxellales</taxon>
        <taxon>Moraxellaceae</taxon>
        <taxon>Psychrobacter</taxon>
    </lineage>
</organism>
<proteinExistence type="predicted"/>